<comment type="catalytic activity">
    <reaction evidence="3 4">
        <text>an acyl phosphate + H2O = a carboxylate + phosphate + H(+)</text>
        <dbReference type="Rhea" id="RHEA:14965"/>
        <dbReference type="ChEBI" id="CHEBI:15377"/>
        <dbReference type="ChEBI" id="CHEBI:15378"/>
        <dbReference type="ChEBI" id="CHEBI:29067"/>
        <dbReference type="ChEBI" id="CHEBI:43474"/>
        <dbReference type="ChEBI" id="CHEBI:59918"/>
        <dbReference type="EC" id="3.6.1.7"/>
    </reaction>
</comment>
<evidence type="ECO:0000256" key="4">
    <source>
        <dbReference type="PROSITE-ProRule" id="PRU00520"/>
    </source>
</evidence>
<dbReference type="PROSITE" id="PS51160">
    <property type="entry name" value="ACYLPHOSPHATASE_3"/>
    <property type="match status" value="1"/>
</dbReference>
<evidence type="ECO:0000313" key="7">
    <source>
        <dbReference type="EMBL" id="SFG49542.1"/>
    </source>
</evidence>
<dbReference type="InterPro" id="IPR036046">
    <property type="entry name" value="Acylphosphatase-like_dom_sf"/>
</dbReference>
<dbReference type="AlphaFoldDB" id="A0A1I2S9L8"/>
<dbReference type="OrthoDB" id="5295388at2"/>
<evidence type="ECO:0000256" key="2">
    <source>
        <dbReference type="ARBA" id="ARBA00012150"/>
    </source>
</evidence>
<feature type="domain" description="Acylphosphatase-like" evidence="6">
    <location>
        <begin position="6"/>
        <end position="91"/>
    </location>
</feature>
<dbReference type="SUPFAM" id="SSF54975">
    <property type="entry name" value="Acylphosphatase/BLUF domain-like"/>
    <property type="match status" value="1"/>
</dbReference>
<dbReference type="GO" id="GO:0003998">
    <property type="term" value="F:acylphosphatase activity"/>
    <property type="evidence" value="ECO:0007669"/>
    <property type="project" value="UniProtKB-EC"/>
</dbReference>
<dbReference type="PANTHER" id="PTHR47268:SF4">
    <property type="entry name" value="ACYLPHOSPHATASE"/>
    <property type="match status" value="1"/>
</dbReference>
<dbReference type="STRING" id="582675.SAMN05192565_104118"/>
<evidence type="ECO:0000256" key="1">
    <source>
        <dbReference type="ARBA" id="ARBA00005614"/>
    </source>
</evidence>
<dbReference type="Proteomes" id="UP000199229">
    <property type="component" value="Unassembled WGS sequence"/>
</dbReference>
<sequence>MSRIRTVEVNIHGRVQGVGYRAWTKSQAERLGLSGHVRNRADGTVAAIFSGETEAVAVMLDACRKGPPGARVTDIVEREGTRPEAGFQILRD</sequence>
<protein>
    <recommendedName>
        <fullName evidence="2 4">acylphosphatase</fullName>
        <ecNumber evidence="2 4">3.6.1.7</ecNumber>
    </recommendedName>
</protein>
<organism evidence="7 8">
    <name type="scientific">Methylobacterium gossipiicola</name>
    <dbReference type="NCBI Taxonomy" id="582675"/>
    <lineage>
        <taxon>Bacteria</taxon>
        <taxon>Pseudomonadati</taxon>
        <taxon>Pseudomonadota</taxon>
        <taxon>Alphaproteobacteria</taxon>
        <taxon>Hyphomicrobiales</taxon>
        <taxon>Methylobacteriaceae</taxon>
        <taxon>Methylobacterium</taxon>
    </lineage>
</organism>
<evidence type="ECO:0000256" key="3">
    <source>
        <dbReference type="ARBA" id="ARBA00047645"/>
    </source>
</evidence>
<evidence type="ECO:0000313" key="8">
    <source>
        <dbReference type="Proteomes" id="UP000199229"/>
    </source>
</evidence>
<feature type="active site" evidence="4">
    <location>
        <position position="21"/>
    </location>
</feature>
<feature type="active site" evidence="4">
    <location>
        <position position="39"/>
    </location>
</feature>
<name>A0A1I2S9L8_9HYPH</name>
<dbReference type="EMBL" id="FOPM01000004">
    <property type="protein sequence ID" value="SFG49542.1"/>
    <property type="molecule type" value="Genomic_DNA"/>
</dbReference>
<keyword evidence="8" id="KW-1185">Reference proteome</keyword>
<proteinExistence type="inferred from homology"/>
<gene>
    <name evidence="7" type="ORF">SAMN05192565_104118</name>
</gene>
<accession>A0A1I2S9L8</accession>
<dbReference type="RefSeq" id="WP_091969553.1">
    <property type="nucleotide sequence ID" value="NZ_FOPM01000004.1"/>
</dbReference>
<dbReference type="PANTHER" id="PTHR47268">
    <property type="entry name" value="ACYLPHOSPHATASE"/>
    <property type="match status" value="1"/>
</dbReference>
<comment type="similarity">
    <text evidence="1 5">Belongs to the acylphosphatase family.</text>
</comment>
<dbReference type="Gene3D" id="3.30.70.100">
    <property type="match status" value="1"/>
</dbReference>
<dbReference type="PRINTS" id="PR00112">
    <property type="entry name" value="ACYLPHPHTASE"/>
</dbReference>
<dbReference type="InterPro" id="IPR001792">
    <property type="entry name" value="Acylphosphatase-like_dom"/>
</dbReference>
<keyword evidence="4" id="KW-0378">Hydrolase</keyword>
<evidence type="ECO:0000259" key="6">
    <source>
        <dbReference type="PROSITE" id="PS51160"/>
    </source>
</evidence>
<dbReference type="EC" id="3.6.1.7" evidence="2 4"/>
<dbReference type="InterPro" id="IPR020456">
    <property type="entry name" value="Acylphosphatase"/>
</dbReference>
<reference evidence="8" key="1">
    <citation type="submission" date="2016-10" db="EMBL/GenBank/DDBJ databases">
        <authorList>
            <person name="Varghese N."/>
            <person name="Submissions S."/>
        </authorList>
    </citation>
    <scope>NUCLEOTIDE SEQUENCE [LARGE SCALE GENOMIC DNA]</scope>
    <source>
        <strain evidence="8">Gh-105</strain>
    </source>
</reference>
<evidence type="ECO:0000256" key="5">
    <source>
        <dbReference type="RuleBase" id="RU004168"/>
    </source>
</evidence>
<dbReference type="Pfam" id="PF00708">
    <property type="entry name" value="Acylphosphatase"/>
    <property type="match status" value="1"/>
</dbReference>